<gene>
    <name evidence="1" type="ORF">RFI_07684</name>
</gene>
<reference evidence="1 2" key="1">
    <citation type="journal article" date="2013" name="Curr. Biol.">
        <title>The Genome of the Foraminiferan Reticulomyxa filosa.</title>
        <authorList>
            <person name="Glockner G."/>
            <person name="Hulsmann N."/>
            <person name="Schleicher M."/>
            <person name="Noegel A.A."/>
            <person name="Eichinger L."/>
            <person name="Gallinger C."/>
            <person name="Pawlowski J."/>
            <person name="Sierra R."/>
            <person name="Euteneuer U."/>
            <person name="Pillet L."/>
            <person name="Moustafa A."/>
            <person name="Platzer M."/>
            <person name="Groth M."/>
            <person name="Szafranski K."/>
            <person name="Schliwa M."/>
        </authorList>
    </citation>
    <scope>NUCLEOTIDE SEQUENCE [LARGE SCALE GENOMIC DNA]</scope>
</reference>
<keyword evidence="2" id="KW-1185">Reference proteome</keyword>
<dbReference type="SUPFAM" id="SSF56112">
    <property type="entry name" value="Protein kinase-like (PK-like)"/>
    <property type="match status" value="1"/>
</dbReference>
<protein>
    <recommendedName>
        <fullName evidence="3">Protein kinase domain-containing protein</fullName>
    </recommendedName>
</protein>
<organism evidence="1 2">
    <name type="scientific">Reticulomyxa filosa</name>
    <dbReference type="NCBI Taxonomy" id="46433"/>
    <lineage>
        <taxon>Eukaryota</taxon>
        <taxon>Sar</taxon>
        <taxon>Rhizaria</taxon>
        <taxon>Retaria</taxon>
        <taxon>Foraminifera</taxon>
        <taxon>Monothalamids</taxon>
        <taxon>Reticulomyxidae</taxon>
        <taxon>Reticulomyxa</taxon>
    </lineage>
</organism>
<dbReference type="Proteomes" id="UP000023152">
    <property type="component" value="Unassembled WGS sequence"/>
</dbReference>
<dbReference type="AlphaFoldDB" id="X6NTX8"/>
<evidence type="ECO:0000313" key="1">
    <source>
        <dbReference type="EMBL" id="ETO29436.1"/>
    </source>
</evidence>
<dbReference type="InterPro" id="IPR011009">
    <property type="entry name" value="Kinase-like_dom_sf"/>
</dbReference>
<feature type="non-terminal residue" evidence="1">
    <location>
        <position position="1"/>
    </location>
</feature>
<evidence type="ECO:0000313" key="2">
    <source>
        <dbReference type="Proteomes" id="UP000023152"/>
    </source>
</evidence>
<dbReference type="EMBL" id="ASPP01006065">
    <property type="protein sequence ID" value="ETO29436.1"/>
    <property type="molecule type" value="Genomic_DNA"/>
</dbReference>
<evidence type="ECO:0008006" key="3">
    <source>
        <dbReference type="Google" id="ProtNLM"/>
    </source>
</evidence>
<accession>X6NTX8</accession>
<name>X6NTX8_RETFI</name>
<dbReference type="Gene3D" id="1.10.510.10">
    <property type="entry name" value="Transferase(Phosphotransferase) domain 1"/>
    <property type="match status" value="1"/>
</dbReference>
<comment type="caution">
    <text evidence="1">The sequence shown here is derived from an EMBL/GenBank/DDBJ whole genome shotgun (WGS) entry which is preliminary data.</text>
</comment>
<dbReference type="Gene3D" id="3.30.200.20">
    <property type="entry name" value="Phosphorylase Kinase, domain 1"/>
    <property type="match status" value="1"/>
</dbReference>
<proteinExistence type="predicted"/>
<sequence>KKKKKKKKKTLARDLLLKMLALNPAERITAVQALNHEWLKDLHREEEEITCPQFDLTFEFEKSITTKFGVRRYVIFFFKYIYMMYDTLLGYQQQKMVEHEQQQITFVLFFFVLDTRKSKVKKDLVQPHVELIDQKNNKQDQEDEQDIEEKKL</sequence>